<proteinExistence type="predicted"/>
<dbReference type="Pfam" id="PF06108">
    <property type="entry name" value="DUF952"/>
    <property type="match status" value="1"/>
</dbReference>
<dbReference type="Gene3D" id="3.20.170.20">
    <property type="entry name" value="Protein of unknown function DUF952"/>
    <property type="match status" value="1"/>
</dbReference>
<dbReference type="RefSeq" id="WP_336586427.1">
    <property type="nucleotide sequence ID" value="NZ_JBBAXC010000005.1"/>
</dbReference>
<evidence type="ECO:0000313" key="1">
    <source>
        <dbReference type="EMBL" id="MEI5906987.1"/>
    </source>
</evidence>
<dbReference type="Proteomes" id="UP001312865">
    <property type="component" value="Unassembled WGS sequence"/>
</dbReference>
<dbReference type="PANTHER" id="PTHR34129:SF1">
    <property type="entry name" value="DUF952 DOMAIN-CONTAINING PROTEIN"/>
    <property type="match status" value="1"/>
</dbReference>
<protein>
    <submittedName>
        <fullName evidence="1">DUF952 domain-containing protein</fullName>
    </submittedName>
</protein>
<accession>A0ABU8HCU1</accession>
<sequence>MILHIMTRQEWDIIKESVKYTPKSIQTDGFIHCCTKEQIANVANQFFSGQTNLVLLRIDPDKVTSTIVFEDLQKLGQLFPHIYGPLNLNAVMNVIQFKPNIDGKFAVPNESLYS</sequence>
<reference evidence="1 2" key="1">
    <citation type="journal article" date="2018" name="J. Microbiol.">
        <title>Bacillus spongiae sp. nov., isolated from sponge of Jeju Island.</title>
        <authorList>
            <person name="Lee G.E."/>
            <person name="Im W.T."/>
            <person name="Park J.S."/>
        </authorList>
    </citation>
    <scope>NUCLEOTIDE SEQUENCE [LARGE SCALE GENOMIC DNA]</scope>
    <source>
        <strain evidence="1 2">135PIL107-10</strain>
    </source>
</reference>
<evidence type="ECO:0000313" key="2">
    <source>
        <dbReference type="Proteomes" id="UP001312865"/>
    </source>
</evidence>
<dbReference type="PANTHER" id="PTHR34129">
    <property type="entry name" value="BLR1139 PROTEIN"/>
    <property type="match status" value="1"/>
</dbReference>
<dbReference type="EMBL" id="JBBAXC010000005">
    <property type="protein sequence ID" value="MEI5906987.1"/>
    <property type="molecule type" value="Genomic_DNA"/>
</dbReference>
<comment type="caution">
    <text evidence="1">The sequence shown here is derived from an EMBL/GenBank/DDBJ whole genome shotgun (WGS) entry which is preliminary data.</text>
</comment>
<dbReference type="SUPFAM" id="SSF56399">
    <property type="entry name" value="ADP-ribosylation"/>
    <property type="match status" value="1"/>
</dbReference>
<gene>
    <name evidence="1" type="ORF">WAK64_07945</name>
</gene>
<keyword evidence="2" id="KW-1185">Reference proteome</keyword>
<organism evidence="1 2">
    <name type="scientific">Bacillus spongiae</name>
    <dbReference type="NCBI Taxonomy" id="2683610"/>
    <lineage>
        <taxon>Bacteria</taxon>
        <taxon>Bacillati</taxon>
        <taxon>Bacillota</taxon>
        <taxon>Bacilli</taxon>
        <taxon>Bacillales</taxon>
        <taxon>Bacillaceae</taxon>
        <taxon>Bacillus</taxon>
    </lineage>
</organism>
<name>A0ABU8HCU1_9BACI</name>
<dbReference type="InterPro" id="IPR009297">
    <property type="entry name" value="DUF952"/>
</dbReference>